<feature type="domain" description="DUF1553" evidence="3">
    <location>
        <begin position="261"/>
        <end position="393"/>
    </location>
</feature>
<dbReference type="Pfam" id="PF07583">
    <property type="entry name" value="PSCyt2"/>
    <property type="match status" value="1"/>
</dbReference>
<dbReference type="KEGG" id="gax:Pan161_53600"/>
<reference evidence="4 5" key="1">
    <citation type="submission" date="2019-02" db="EMBL/GenBank/DDBJ databases">
        <title>Deep-cultivation of Planctomycetes and their phenomic and genomic characterization uncovers novel biology.</title>
        <authorList>
            <person name="Wiegand S."/>
            <person name="Jogler M."/>
            <person name="Boedeker C."/>
            <person name="Pinto D."/>
            <person name="Vollmers J."/>
            <person name="Rivas-Marin E."/>
            <person name="Kohn T."/>
            <person name="Peeters S.H."/>
            <person name="Heuer A."/>
            <person name="Rast P."/>
            <person name="Oberbeckmann S."/>
            <person name="Bunk B."/>
            <person name="Jeske O."/>
            <person name="Meyerdierks A."/>
            <person name="Storesund J.E."/>
            <person name="Kallscheuer N."/>
            <person name="Luecker S."/>
            <person name="Lage O.M."/>
            <person name="Pohl T."/>
            <person name="Merkel B.J."/>
            <person name="Hornburger P."/>
            <person name="Mueller R.-W."/>
            <person name="Bruemmer F."/>
            <person name="Labrenz M."/>
            <person name="Spormann A.M."/>
            <person name="Op den Camp H."/>
            <person name="Overmann J."/>
            <person name="Amann R."/>
            <person name="Jetten M.S.M."/>
            <person name="Mascher T."/>
            <person name="Medema M.H."/>
            <person name="Devos D.P."/>
            <person name="Kaster A.-K."/>
            <person name="Ovreas L."/>
            <person name="Rohde M."/>
            <person name="Galperin M.Y."/>
            <person name="Jogler C."/>
        </authorList>
    </citation>
    <scope>NUCLEOTIDE SEQUENCE [LARGE SCALE GENOMIC DNA]</scope>
    <source>
        <strain evidence="4 5">Pan161</strain>
    </source>
</reference>
<gene>
    <name evidence="4" type="ORF">Pan161_53600</name>
</gene>
<evidence type="ECO:0000313" key="4">
    <source>
        <dbReference type="EMBL" id="QDT93678.1"/>
    </source>
</evidence>
<protein>
    <recommendedName>
        <fullName evidence="6">DUF1549 domain-containing protein</fullName>
    </recommendedName>
</protein>
<dbReference type="EMBL" id="CP036343">
    <property type="protein sequence ID" value="QDT93678.1"/>
    <property type="molecule type" value="Genomic_DNA"/>
</dbReference>
<dbReference type="Proteomes" id="UP000316855">
    <property type="component" value="Chromosome"/>
</dbReference>
<sequence>MMRLQPAWLCLFIVVSAVTTCRAADISPLMVSRLIDQRLGMDAADHSQFASDAEFLRRVTLDLAGRIPTIIEVHDYLSNTSESRRIETIDRLMHSGVHYRNMATFWRRAWVPQADTPEFDSVTDDFERWLVHRLQKGTRYDELVVEILTLDHANNVPASTTPIGFYYANLSKPENLAASATRAFLGINLDCAQCHDHPFSRWTREQFWQTAAFFVEPQTNEKSQPQPPKVRIPDTKMEYEPALLTKTKIEWPEKLDSVSLRLILVDWMKVNEEQLLAKNAVNRLWAHYFGEAIIEPVDDLSRDEVQTGDRARLLNDLSAAFIASGYDLDLMTEGIVSSHAYRLSASPAGTSKGSESDPDAPGPFRITRATVRGLTGEQLYDSLQTAANRPSERKDVGGGSDRSQRSEFASRFYIERSFSAERSISQALTLMNGSFVNELTTKQGNLMLASLLSSPFMSFDEQIDTVFIAVLGRHARETELKVIKQSFKSHTNTTRESHLGNLFWVLINSSEFNTNH</sequence>
<dbReference type="InterPro" id="IPR022655">
    <property type="entry name" value="DUF1553"/>
</dbReference>
<keyword evidence="5" id="KW-1185">Reference proteome</keyword>
<dbReference type="AlphaFoldDB" id="A0A517VKX8"/>
<evidence type="ECO:0000313" key="5">
    <source>
        <dbReference type="Proteomes" id="UP000316855"/>
    </source>
</evidence>
<dbReference type="InterPro" id="IPR011444">
    <property type="entry name" value="DUF1549"/>
</dbReference>
<accession>A0A517VKX8</accession>
<evidence type="ECO:0008006" key="6">
    <source>
        <dbReference type="Google" id="ProtNLM"/>
    </source>
</evidence>
<evidence type="ECO:0000259" key="3">
    <source>
        <dbReference type="Pfam" id="PF07587"/>
    </source>
</evidence>
<dbReference type="PANTHER" id="PTHR35889:SF3">
    <property type="entry name" value="F-BOX DOMAIN-CONTAINING PROTEIN"/>
    <property type="match status" value="1"/>
</dbReference>
<dbReference type="PANTHER" id="PTHR35889">
    <property type="entry name" value="CYCLOINULO-OLIGOSACCHARIDE FRUCTANOTRANSFERASE-RELATED"/>
    <property type="match status" value="1"/>
</dbReference>
<dbReference type="Pfam" id="PF07587">
    <property type="entry name" value="PSD1"/>
    <property type="match status" value="1"/>
</dbReference>
<proteinExistence type="predicted"/>
<evidence type="ECO:0000259" key="2">
    <source>
        <dbReference type="Pfam" id="PF07583"/>
    </source>
</evidence>
<feature type="region of interest" description="Disordered" evidence="1">
    <location>
        <begin position="383"/>
        <end position="403"/>
    </location>
</feature>
<evidence type="ECO:0000256" key="1">
    <source>
        <dbReference type="SAM" id="MobiDB-lite"/>
    </source>
</evidence>
<feature type="region of interest" description="Disordered" evidence="1">
    <location>
        <begin position="346"/>
        <end position="365"/>
    </location>
</feature>
<organism evidence="4 5">
    <name type="scientific">Gimesia algae</name>
    <dbReference type="NCBI Taxonomy" id="2527971"/>
    <lineage>
        <taxon>Bacteria</taxon>
        <taxon>Pseudomonadati</taxon>
        <taxon>Planctomycetota</taxon>
        <taxon>Planctomycetia</taxon>
        <taxon>Planctomycetales</taxon>
        <taxon>Planctomycetaceae</taxon>
        <taxon>Gimesia</taxon>
    </lineage>
</organism>
<feature type="domain" description="DUF1549" evidence="2">
    <location>
        <begin position="31"/>
        <end position="216"/>
    </location>
</feature>
<name>A0A517VKX8_9PLAN</name>